<protein>
    <recommendedName>
        <fullName evidence="2">GGDEF domain-containing protein</fullName>
    </recommendedName>
</protein>
<name>A0A511YZU2_9CELL</name>
<reference evidence="3 4" key="1">
    <citation type="submission" date="2019-07" db="EMBL/GenBank/DDBJ databases">
        <title>Whole genome shotgun sequence of Actinotalea fermentans NBRC 105374.</title>
        <authorList>
            <person name="Hosoyama A."/>
            <person name="Uohara A."/>
            <person name="Ohji S."/>
            <person name="Ichikawa N."/>
        </authorList>
    </citation>
    <scope>NUCLEOTIDE SEQUENCE [LARGE SCALE GENOMIC DNA]</scope>
    <source>
        <strain evidence="3 4">NBRC 105374</strain>
    </source>
</reference>
<keyword evidence="1" id="KW-0812">Transmembrane</keyword>
<dbReference type="InterPro" id="IPR043128">
    <property type="entry name" value="Rev_trsase/Diguanyl_cyclase"/>
</dbReference>
<evidence type="ECO:0000313" key="3">
    <source>
        <dbReference type="EMBL" id="GEN80718.1"/>
    </source>
</evidence>
<accession>A0A511YZU2</accession>
<keyword evidence="4" id="KW-1185">Reference proteome</keyword>
<feature type="transmembrane region" description="Helical" evidence="1">
    <location>
        <begin position="80"/>
        <end position="104"/>
    </location>
</feature>
<dbReference type="GO" id="GO:0052621">
    <property type="term" value="F:diguanylate cyclase activity"/>
    <property type="evidence" value="ECO:0007669"/>
    <property type="project" value="TreeGrafter"/>
</dbReference>
<comment type="caution">
    <text evidence="3">The sequence shown here is derived from an EMBL/GenBank/DDBJ whole genome shotgun (WGS) entry which is preliminary data.</text>
</comment>
<feature type="transmembrane region" description="Helical" evidence="1">
    <location>
        <begin position="148"/>
        <end position="166"/>
    </location>
</feature>
<dbReference type="NCBIfam" id="TIGR00254">
    <property type="entry name" value="GGDEF"/>
    <property type="match status" value="1"/>
</dbReference>
<dbReference type="InterPro" id="IPR000160">
    <property type="entry name" value="GGDEF_dom"/>
</dbReference>
<evidence type="ECO:0000313" key="4">
    <source>
        <dbReference type="Proteomes" id="UP000321484"/>
    </source>
</evidence>
<keyword evidence="1" id="KW-0472">Membrane</keyword>
<dbReference type="GO" id="GO:1902201">
    <property type="term" value="P:negative regulation of bacterial-type flagellum-dependent cell motility"/>
    <property type="evidence" value="ECO:0007669"/>
    <property type="project" value="TreeGrafter"/>
</dbReference>
<organism evidence="3 4">
    <name type="scientific">Actinotalea fermentans</name>
    <dbReference type="NCBI Taxonomy" id="43671"/>
    <lineage>
        <taxon>Bacteria</taxon>
        <taxon>Bacillati</taxon>
        <taxon>Actinomycetota</taxon>
        <taxon>Actinomycetes</taxon>
        <taxon>Micrococcales</taxon>
        <taxon>Cellulomonadaceae</taxon>
        <taxon>Actinotalea</taxon>
    </lineage>
</organism>
<dbReference type="SUPFAM" id="SSF55073">
    <property type="entry name" value="Nucleotide cyclase"/>
    <property type="match status" value="1"/>
</dbReference>
<dbReference type="GO" id="GO:0043709">
    <property type="term" value="P:cell adhesion involved in single-species biofilm formation"/>
    <property type="evidence" value="ECO:0007669"/>
    <property type="project" value="TreeGrafter"/>
</dbReference>
<sequence>MPGRLRTSLGRPSGVFPATRWLFARLALLSLAVTLPVPLLTANLVEAGAVLLGSGVLATSWTFGYLRGRTSVGADVADTIAVFAIALASDVPSSIVAALVSALWFRSLEGTATRAYLRPVAYSAALALALALWPHVGDHVSTTEGLQFLATVPMLFLTVVVARRLAWMFLERQVRDAVGAVYAAAIEQLLGLTDCAAIREVAAEADRGFCQAVPGLRIAKADADGQHLVIDVRHGDWVAPPERLPLALVGDVPAGDRPRERASAARPVADARLLDAAAGARCVWVALSLPVVPRLGARSWLLVGAPGAVPSSLIRALRNLANHMALAYAVAEAHDALTERATTDALTGLANRSAFTTALGGALADGSLAHVSVLFVDMDAFKEINDRLGHQAGDQVLREVATRLRRASRPGDTCGRLGGDEFAVLLPGADAKAAAIVAQRVAAAVRAPLRRAGDVVVPLSASVGCATAATGTDPEVLLREADAAMYDAKRVSR</sequence>
<dbReference type="SMART" id="SM00267">
    <property type="entry name" value="GGDEF"/>
    <property type="match status" value="1"/>
</dbReference>
<proteinExistence type="predicted"/>
<evidence type="ECO:0000256" key="1">
    <source>
        <dbReference type="SAM" id="Phobius"/>
    </source>
</evidence>
<dbReference type="PANTHER" id="PTHR45138:SF9">
    <property type="entry name" value="DIGUANYLATE CYCLASE DGCM-RELATED"/>
    <property type="match status" value="1"/>
</dbReference>
<evidence type="ECO:0000259" key="2">
    <source>
        <dbReference type="PROSITE" id="PS50887"/>
    </source>
</evidence>
<dbReference type="InterPro" id="IPR029787">
    <property type="entry name" value="Nucleotide_cyclase"/>
</dbReference>
<dbReference type="Gene3D" id="3.30.70.270">
    <property type="match status" value="1"/>
</dbReference>
<dbReference type="Proteomes" id="UP000321484">
    <property type="component" value="Unassembled WGS sequence"/>
</dbReference>
<dbReference type="PROSITE" id="PS50887">
    <property type="entry name" value="GGDEF"/>
    <property type="match status" value="1"/>
</dbReference>
<feature type="transmembrane region" description="Helical" evidence="1">
    <location>
        <begin position="20"/>
        <end position="40"/>
    </location>
</feature>
<dbReference type="Pfam" id="PF00990">
    <property type="entry name" value="GGDEF"/>
    <property type="match status" value="1"/>
</dbReference>
<dbReference type="GO" id="GO:0005886">
    <property type="term" value="C:plasma membrane"/>
    <property type="evidence" value="ECO:0007669"/>
    <property type="project" value="TreeGrafter"/>
</dbReference>
<feature type="transmembrane region" description="Helical" evidence="1">
    <location>
        <begin position="116"/>
        <end position="136"/>
    </location>
</feature>
<dbReference type="CDD" id="cd01949">
    <property type="entry name" value="GGDEF"/>
    <property type="match status" value="1"/>
</dbReference>
<feature type="transmembrane region" description="Helical" evidence="1">
    <location>
        <begin position="47"/>
        <end position="68"/>
    </location>
</feature>
<dbReference type="PANTHER" id="PTHR45138">
    <property type="entry name" value="REGULATORY COMPONENTS OF SENSORY TRANSDUCTION SYSTEM"/>
    <property type="match status" value="1"/>
</dbReference>
<dbReference type="AlphaFoldDB" id="A0A511YZU2"/>
<gene>
    <name evidence="3" type="ORF">AFE02nite_24520</name>
</gene>
<keyword evidence="1" id="KW-1133">Transmembrane helix</keyword>
<dbReference type="EMBL" id="BJYK01000009">
    <property type="protein sequence ID" value="GEN80718.1"/>
    <property type="molecule type" value="Genomic_DNA"/>
</dbReference>
<dbReference type="InterPro" id="IPR050469">
    <property type="entry name" value="Diguanylate_Cyclase"/>
</dbReference>
<feature type="domain" description="GGDEF" evidence="2">
    <location>
        <begin position="369"/>
        <end position="493"/>
    </location>
</feature>